<evidence type="ECO:0000256" key="3">
    <source>
        <dbReference type="SAM" id="Phobius"/>
    </source>
</evidence>
<dbReference type="CDD" id="cd23509">
    <property type="entry name" value="Gnk2-like"/>
    <property type="match status" value="2"/>
</dbReference>
<dbReference type="FunFam" id="3.30.430.20:FF:000003">
    <property type="entry name" value="Cysteine-rich RLK (RECEPTOR-like protein kinase) 10"/>
    <property type="match status" value="1"/>
</dbReference>
<feature type="domain" description="Gnk2-homologous" evidence="4">
    <location>
        <begin position="138"/>
        <end position="248"/>
    </location>
</feature>
<keyword evidence="3" id="KW-0472">Membrane</keyword>
<evidence type="ECO:0000256" key="1">
    <source>
        <dbReference type="ARBA" id="ARBA00022729"/>
    </source>
</evidence>
<dbReference type="PROSITE" id="PS51473">
    <property type="entry name" value="GNK2"/>
    <property type="match status" value="2"/>
</dbReference>
<accession>A0A251PGG2</accession>
<dbReference type="Gramene" id="ONI10120">
    <property type="protein sequence ID" value="ONI10120"/>
    <property type="gene ID" value="PRUPE_4G028400"/>
</dbReference>
<evidence type="ECO:0000259" key="4">
    <source>
        <dbReference type="PROSITE" id="PS51473"/>
    </source>
</evidence>
<proteinExistence type="predicted"/>
<protein>
    <recommendedName>
        <fullName evidence="4">Gnk2-homologous domain-containing protein</fullName>
    </recommendedName>
</protein>
<dbReference type="EMBL" id="CM007654">
    <property type="protein sequence ID" value="ONI10120.1"/>
    <property type="molecule type" value="Genomic_DNA"/>
</dbReference>
<dbReference type="OrthoDB" id="688481at2759"/>
<dbReference type="SMR" id="A0A251PGG2"/>
<gene>
    <name evidence="5" type="ORF">PRUPE_4G028400</name>
</gene>
<organism evidence="5 6">
    <name type="scientific">Prunus persica</name>
    <name type="common">Peach</name>
    <name type="synonym">Amygdalus persica</name>
    <dbReference type="NCBI Taxonomy" id="3760"/>
    <lineage>
        <taxon>Eukaryota</taxon>
        <taxon>Viridiplantae</taxon>
        <taxon>Streptophyta</taxon>
        <taxon>Embryophyta</taxon>
        <taxon>Tracheophyta</taxon>
        <taxon>Spermatophyta</taxon>
        <taxon>Magnoliopsida</taxon>
        <taxon>eudicotyledons</taxon>
        <taxon>Gunneridae</taxon>
        <taxon>Pentapetalae</taxon>
        <taxon>rosids</taxon>
        <taxon>fabids</taxon>
        <taxon>Rosales</taxon>
        <taxon>Rosaceae</taxon>
        <taxon>Amygdaloideae</taxon>
        <taxon>Amygdaleae</taxon>
        <taxon>Prunus</taxon>
    </lineage>
</organism>
<dbReference type="eggNOG" id="ENOG502QWDY">
    <property type="taxonomic scope" value="Eukaryota"/>
</dbReference>
<dbReference type="InterPro" id="IPR038408">
    <property type="entry name" value="GNK2_sf"/>
</dbReference>
<reference evidence="5 6" key="1">
    <citation type="journal article" date="2013" name="Nat. Genet.">
        <title>The high-quality draft genome of peach (Prunus persica) identifies unique patterns of genetic diversity, domestication and genome evolution.</title>
        <authorList>
            <consortium name="International Peach Genome Initiative"/>
            <person name="Verde I."/>
            <person name="Abbott A.G."/>
            <person name="Scalabrin S."/>
            <person name="Jung S."/>
            <person name="Shu S."/>
            <person name="Marroni F."/>
            <person name="Zhebentyayeva T."/>
            <person name="Dettori M.T."/>
            <person name="Grimwood J."/>
            <person name="Cattonaro F."/>
            <person name="Zuccolo A."/>
            <person name="Rossini L."/>
            <person name="Jenkins J."/>
            <person name="Vendramin E."/>
            <person name="Meisel L.A."/>
            <person name="Decroocq V."/>
            <person name="Sosinski B."/>
            <person name="Prochnik S."/>
            <person name="Mitros T."/>
            <person name="Policriti A."/>
            <person name="Cipriani G."/>
            <person name="Dondini L."/>
            <person name="Ficklin S."/>
            <person name="Goodstein D.M."/>
            <person name="Xuan P."/>
            <person name="Del Fabbro C."/>
            <person name="Aramini V."/>
            <person name="Copetti D."/>
            <person name="Gonzalez S."/>
            <person name="Horner D.S."/>
            <person name="Falchi R."/>
            <person name="Lucas S."/>
            <person name="Mica E."/>
            <person name="Maldonado J."/>
            <person name="Lazzari B."/>
            <person name="Bielenberg D."/>
            <person name="Pirona R."/>
            <person name="Miculan M."/>
            <person name="Barakat A."/>
            <person name="Testolin R."/>
            <person name="Stella A."/>
            <person name="Tartarini S."/>
            <person name="Tonutti P."/>
            <person name="Arus P."/>
            <person name="Orellana A."/>
            <person name="Wells C."/>
            <person name="Main D."/>
            <person name="Vizzotto G."/>
            <person name="Silva H."/>
            <person name="Salamini F."/>
            <person name="Schmutz J."/>
            <person name="Morgante M."/>
            <person name="Rokhsar D.S."/>
        </authorList>
    </citation>
    <scope>NUCLEOTIDE SEQUENCE [LARGE SCALE GENOMIC DNA]</scope>
    <source>
        <strain evidence="6">cv. Nemared</strain>
    </source>
</reference>
<dbReference type="Gene3D" id="3.30.430.20">
    <property type="entry name" value="Gnk2 domain, C-X8-C-X2-C motif"/>
    <property type="match status" value="2"/>
</dbReference>
<feature type="domain" description="Gnk2-homologous" evidence="4">
    <location>
        <begin position="30"/>
        <end position="132"/>
    </location>
</feature>
<dbReference type="Pfam" id="PF01657">
    <property type="entry name" value="Stress-antifung"/>
    <property type="match status" value="2"/>
</dbReference>
<keyword evidence="1" id="KW-0732">Signal</keyword>
<keyword evidence="3" id="KW-0812">Transmembrane</keyword>
<dbReference type="AlphaFoldDB" id="A0A251PGG2"/>
<dbReference type="InterPro" id="IPR002902">
    <property type="entry name" value="GNK2"/>
</dbReference>
<evidence type="ECO:0000256" key="2">
    <source>
        <dbReference type="ARBA" id="ARBA00022737"/>
    </source>
</evidence>
<name>A0A251PGG2_PRUPE</name>
<evidence type="ECO:0000313" key="6">
    <source>
        <dbReference type="Proteomes" id="UP000006882"/>
    </source>
</evidence>
<keyword evidence="3" id="KW-1133">Transmembrane helix</keyword>
<dbReference type="PANTHER" id="PTHR32099:SF71">
    <property type="entry name" value="CYSTEINE-RICH REPEAT SECRETORY PROTEIN 7"/>
    <property type="match status" value="1"/>
</dbReference>
<keyword evidence="6" id="KW-1185">Reference proteome</keyword>
<sequence>MSVLHDHALTIVSLSFIGLLKLVFCSNSIRYIHHYCSLEVNKTQNAPFQDNVDRLLSDLSSKSYGNRFYNSTSGDNDKKVYGLFLCRGDVSPGVCRDCIDSCTKNLKQNCTHNKESIVWYEECMLRYSNHSIFATEEEMPWRYWCSVNKVSNSDQFNQSLSTLMNGLVDKAAFGKTTPPFFATGYDKKGGDGGISIYCLMQCTPDINGSECQRCLKAAVGGYQETCEGRTWSMIFSPSCQVRYGSDPFYGEGKPIKSGGGRGKKNSYVAVAAVLCMVLSGLLVNLRA</sequence>
<evidence type="ECO:0000313" key="5">
    <source>
        <dbReference type="EMBL" id="ONI10120.1"/>
    </source>
</evidence>
<dbReference type="PANTHER" id="PTHR32099">
    <property type="entry name" value="CYSTEINE-RICH REPEAT SECRETORY PROTEIN"/>
    <property type="match status" value="1"/>
</dbReference>
<dbReference type="Proteomes" id="UP000006882">
    <property type="component" value="Chromosome G4"/>
</dbReference>
<dbReference type="STRING" id="3760.A0A251PGG2"/>
<feature type="transmembrane region" description="Helical" evidence="3">
    <location>
        <begin position="266"/>
        <end position="285"/>
    </location>
</feature>
<keyword evidence="2" id="KW-0677">Repeat</keyword>